<organism evidence="3 4">
    <name type="scientific">Tichowtungia aerotolerans</name>
    <dbReference type="NCBI Taxonomy" id="2697043"/>
    <lineage>
        <taxon>Bacteria</taxon>
        <taxon>Pseudomonadati</taxon>
        <taxon>Kiritimatiellota</taxon>
        <taxon>Tichowtungiia</taxon>
        <taxon>Tichowtungiales</taxon>
        <taxon>Tichowtungiaceae</taxon>
        <taxon>Tichowtungia</taxon>
    </lineage>
</organism>
<evidence type="ECO:0000256" key="1">
    <source>
        <dbReference type="SAM" id="SignalP"/>
    </source>
</evidence>
<dbReference type="InterPro" id="IPR011040">
    <property type="entry name" value="Sialidase"/>
</dbReference>
<name>A0A6P1M357_9BACT</name>
<reference evidence="3 4" key="1">
    <citation type="submission" date="2020-01" db="EMBL/GenBank/DDBJ databases">
        <title>Ponticoccus aerotolerans gen. nov., sp. nov., an anaerobic bacterium and proposal of Ponticoccusceae fam. nov., Ponticoccusles ord. nov. and Ponticoccuse classis nov. in the phylum Kiritimatiellaeota.</title>
        <authorList>
            <person name="Zhou L.Y."/>
            <person name="Du Z.J."/>
        </authorList>
    </citation>
    <scope>NUCLEOTIDE SEQUENCE [LARGE SCALE GENOMIC DNA]</scope>
    <source>
        <strain evidence="3 4">S-5007</strain>
    </source>
</reference>
<feature type="chain" id="PRO_5026825505" evidence="1">
    <location>
        <begin position="25"/>
        <end position="625"/>
    </location>
</feature>
<dbReference type="PANTHER" id="PTHR43752">
    <property type="entry name" value="BNR/ASP-BOX REPEAT FAMILY PROTEIN"/>
    <property type="match status" value="1"/>
</dbReference>
<accession>A0A6P1M357</accession>
<proteinExistence type="predicted"/>
<gene>
    <name evidence="3" type="ORF">GT409_03370</name>
</gene>
<dbReference type="PANTHER" id="PTHR43752:SF2">
    <property type="entry name" value="BNR_ASP-BOX REPEAT FAMILY PROTEIN"/>
    <property type="match status" value="1"/>
</dbReference>
<dbReference type="EMBL" id="CP047593">
    <property type="protein sequence ID" value="QHI68532.1"/>
    <property type="molecule type" value="Genomic_DNA"/>
</dbReference>
<dbReference type="RefSeq" id="WP_160626945.1">
    <property type="nucleotide sequence ID" value="NZ_CP047593.1"/>
</dbReference>
<dbReference type="Pfam" id="PF13088">
    <property type="entry name" value="BNR_2"/>
    <property type="match status" value="1"/>
</dbReference>
<feature type="domain" description="Sialidase" evidence="2">
    <location>
        <begin position="329"/>
        <end position="598"/>
    </location>
</feature>
<evidence type="ECO:0000313" key="4">
    <source>
        <dbReference type="Proteomes" id="UP000464954"/>
    </source>
</evidence>
<feature type="signal peptide" evidence="1">
    <location>
        <begin position="1"/>
        <end position="24"/>
    </location>
</feature>
<dbReference type="Gene3D" id="2.120.10.10">
    <property type="match status" value="1"/>
</dbReference>
<keyword evidence="4" id="KW-1185">Reference proteome</keyword>
<protein>
    <submittedName>
        <fullName evidence="3">DNRLRE domain-containing protein</fullName>
    </submittedName>
</protein>
<keyword evidence="1" id="KW-0732">Signal</keyword>
<dbReference type="AlphaFoldDB" id="A0A6P1M357"/>
<sequence length="625" mass="66512">MRKMMMCWIAGCVNALALSVQLLAADQPLSFRSFDAEGDNFMYSADAYASVNWGAHGNLIAGMNNSTDRYRSLMRFDLASVNDAASVSSASLTLTVASTGKVHSDVGNMELRLLLIDTANKDWVEGTANTAVQSGSACWSSLAEGSREWTGGPGVGHDTASAGISAVLSSVSVDTASVAVGDTVTFTIDSAEGLAAIASWIQGGDNAGFLLVTDETAASQNALIFHSSEVSDESVRPALTVQGVGINTAFEGLDVDETNGRVSLWSVPKAADLKPVDGVAFRAIKAYEPQNDGYEWLHGVGLAWHKGQLYASFGHNTGAENTEGESAHYRISDDGGQTWGDVKSIADGEGSLSISHGVFLSYVDQLWAFQGAFSNDFENTHTRAYLLNETTGQWEYQGVVIEDGFWPMQQPEKMDDGNWVMAGICAPDGYPASSTALSQNLPAVAISHGDDFMNWDLIVIPAGEGVGSVWGESGVVVDGANLTMISRWWWQTPYALVAESSDFGRSWTELQASNMPMAASKPCTGILSTGQHYLIANISSDGGNSRTPLSIAYSRPGAAALSEIRLVRHSVQDNVPWSEADCKLSYPCAIEKDGMLYIGYSNSAFGEGVNNNNAELAVIPISELQ</sequence>
<dbReference type="Proteomes" id="UP000464954">
    <property type="component" value="Chromosome"/>
</dbReference>
<dbReference type="KEGG" id="taer:GT409_03370"/>
<evidence type="ECO:0000259" key="2">
    <source>
        <dbReference type="Pfam" id="PF13088"/>
    </source>
</evidence>
<evidence type="ECO:0000313" key="3">
    <source>
        <dbReference type="EMBL" id="QHI68532.1"/>
    </source>
</evidence>
<dbReference type="CDD" id="cd15482">
    <property type="entry name" value="Sialidase_non-viral"/>
    <property type="match status" value="1"/>
</dbReference>
<dbReference type="NCBIfam" id="NF033679">
    <property type="entry name" value="DNRLRE_dom"/>
    <property type="match status" value="1"/>
</dbReference>
<dbReference type="SUPFAM" id="SSF50939">
    <property type="entry name" value="Sialidases"/>
    <property type="match status" value="1"/>
</dbReference>
<dbReference type="InterPro" id="IPR036278">
    <property type="entry name" value="Sialidase_sf"/>
</dbReference>